<name>A0ABR2LAB9_9EUKA</name>
<proteinExistence type="predicted"/>
<comment type="caution">
    <text evidence="8">The sequence shown here is derived from an EMBL/GenBank/DDBJ whole genome shotgun (WGS) entry which is preliminary data.</text>
</comment>
<dbReference type="InterPro" id="IPR017930">
    <property type="entry name" value="Myb_dom"/>
</dbReference>
<dbReference type="InterPro" id="IPR051575">
    <property type="entry name" value="Myb-like_DNA-bd"/>
</dbReference>
<sequence length="318" mass="35840">MTSKFAGLDFMVDLALSYVDGTVSDLSQETKAELTRLFNSYLHEELSYESCRDSLLSLIGRDDSLVRIREIMLQPEEPLPYREDRESEDCQMSLRKKTRTWTAIEDQRLLAGVARFGIDNWQTVAHFLGNGRNRAQCSQRWTRCLNPKISKKSWSPEDDQQLKDLVNLYGDKSWTKIASIMGNRSDVQCRYHYRQLMTGGEDDGNGTIDNSSSPNLLSKTISSENFKIKTPGPSNSPSEPDVPLSLSSSGRIFASSPSLIPKDLPLLLPLAPITNRLGNRPHISTLQTTQTIRQKENWGITGTDDKSLSAFLDNFKND</sequence>
<evidence type="ECO:0000313" key="9">
    <source>
        <dbReference type="Proteomes" id="UP001470230"/>
    </source>
</evidence>
<feature type="domain" description="Myb-like" evidence="5">
    <location>
        <begin position="93"/>
        <end position="145"/>
    </location>
</feature>
<evidence type="ECO:0000259" key="6">
    <source>
        <dbReference type="PROSITE" id="PS51293"/>
    </source>
</evidence>
<keyword evidence="4" id="KW-0539">Nucleus</keyword>
<dbReference type="PANTHER" id="PTHR46621:SF1">
    <property type="entry name" value="SNRNA-ACTIVATING PROTEIN COMPLEX SUBUNIT 4"/>
    <property type="match status" value="1"/>
</dbReference>
<dbReference type="SUPFAM" id="SSF46689">
    <property type="entry name" value="Homeodomain-like"/>
    <property type="match status" value="2"/>
</dbReference>
<dbReference type="Proteomes" id="UP001470230">
    <property type="component" value="Unassembled WGS sequence"/>
</dbReference>
<evidence type="ECO:0000259" key="7">
    <source>
        <dbReference type="PROSITE" id="PS51294"/>
    </source>
</evidence>
<dbReference type="Gene3D" id="1.10.10.60">
    <property type="entry name" value="Homeodomain-like"/>
    <property type="match status" value="2"/>
</dbReference>
<keyword evidence="3" id="KW-0804">Transcription</keyword>
<dbReference type="PROSITE" id="PS51293">
    <property type="entry name" value="SANT"/>
    <property type="match status" value="1"/>
</dbReference>
<dbReference type="InterPro" id="IPR001005">
    <property type="entry name" value="SANT/Myb"/>
</dbReference>
<evidence type="ECO:0000256" key="2">
    <source>
        <dbReference type="ARBA" id="ARBA00023125"/>
    </source>
</evidence>
<feature type="domain" description="HTH myb-type" evidence="7">
    <location>
        <begin position="146"/>
        <end position="201"/>
    </location>
</feature>
<evidence type="ECO:0000313" key="8">
    <source>
        <dbReference type="EMBL" id="KAK8900310.1"/>
    </source>
</evidence>
<dbReference type="PROSITE" id="PS50090">
    <property type="entry name" value="MYB_LIKE"/>
    <property type="match status" value="2"/>
</dbReference>
<protein>
    <recommendedName>
        <fullName evidence="10">Myb-like DNA-binding domain containing protein</fullName>
    </recommendedName>
</protein>
<feature type="domain" description="HTH myb-type" evidence="7">
    <location>
        <begin position="95"/>
        <end position="145"/>
    </location>
</feature>
<organism evidence="8 9">
    <name type="scientific">Tritrichomonas musculus</name>
    <dbReference type="NCBI Taxonomy" id="1915356"/>
    <lineage>
        <taxon>Eukaryota</taxon>
        <taxon>Metamonada</taxon>
        <taxon>Parabasalia</taxon>
        <taxon>Tritrichomonadida</taxon>
        <taxon>Tritrichomonadidae</taxon>
        <taxon>Tritrichomonas</taxon>
    </lineage>
</organism>
<evidence type="ECO:0000256" key="1">
    <source>
        <dbReference type="ARBA" id="ARBA00023015"/>
    </source>
</evidence>
<feature type="domain" description="Myb-like" evidence="5">
    <location>
        <begin position="146"/>
        <end position="197"/>
    </location>
</feature>
<dbReference type="Pfam" id="PF00249">
    <property type="entry name" value="Myb_DNA-binding"/>
    <property type="match status" value="2"/>
</dbReference>
<evidence type="ECO:0000259" key="5">
    <source>
        <dbReference type="PROSITE" id="PS50090"/>
    </source>
</evidence>
<dbReference type="CDD" id="cd00167">
    <property type="entry name" value="SANT"/>
    <property type="match status" value="2"/>
</dbReference>
<dbReference type="InterPro" id="IPR017884">
    <property type="entry name" value="SANT_dom"/>
</dbReference>
<dbReference type="SMART" id="SM00717">
    <property type="entry name" value="SANT"/>
    <property type="match status" value="2"/>
</dbReference>
<keyword evidence="9" id="KW-1185">Reference proteome</keyword>
<evidence type="ECO:0000256" key="3">
    <source>
        <dbReference type="ARBA" id="ARBA00023163"/>
    </source>
</evidence>
<dbReference type="PROSITE" id="PS51294">
    <property type="entry name" value="HTH_MYB"/>
    <property type="match status" value="2"/>
</dbReference>
<dbReference type="InterPro" id="IPR009057">
    <property type="entry name" value="Homeodomain-like_sf"/>
</dbReference>
<feature type="domain" description="SANT" evidence="6">
    <location>
        <begin position="149"/>
        <end position="201"/>
    </location>
</feature>
<keyword evidence="1" id="KW-0805">Transcription regulation</keyword>
<keyword evidence="2" id="KW-0238">DNA-binding</keyword>
<dbReference type="EMBL" id="JAPFFF010000001">
    <property type="protein sequence ID" value="KAK8900310.1"/>
    <property type="molecule type" value="Genomic_DNA"/>
</dbReference>
<dbReference type="PANTHER" id="PTHR46621">
    <property type="entry name" value="SNRNA-ACTIVATING PROTEIN COMPLEX SUBUNIT 4"/>
    <property type="match status" value="1"/>
</dbReference>
<evidence type="ECO:0000256" key="4">
    <source>
        <dbReference type="ARBA" id="ARBA00023242"/>
    </source>
</evidence>
<evidence type="ECO:0008006" key="10">
    <source>
        <dbReference type="Google" id="ProtNLM"/>
    </source>
</evidence>
<reference evidence="8 9" key="1">
    <citation type="submission" date="2024-04" db="EMBL/GenBank/DDBJ databases">
        <title>Tritrichomonas musculus Genome.</title>
        <authorList>
            <person name="Alves-Ferreira E."/>
            <person name="Grigg M."/>
            <person name="Lorenzi H."/>
            <person name="Galac M."/>
        </authorList>
    </citation>
    <scope>NUCLEOTIDE SEQUENCE [LARGE SCALE GENOMIC DNA]</scope>
    <source>
        <strain evidence="8 9">EAF2021</strain>
    </source>
</reference>
<gene>
    <name evidence="8" type="ORF">M9Y10_002633</name>
</gene>
<accession>A0ABR2LAB9</accession>